<keyword evidence="3" id="KW-0812">Transmembrane</keyword>
<dbReference type="Pfam" id="PF06094">
    <property type="entry name" value="GGACT"/>
    <property type="match status" value="1"/>
</dbReference>
<dbReference type="eggNOG" id="ENOG502QY9M">
    <property type="taxonomic scope" value="Eukaryota"/>
</dbReference>
<feature type="domain" description="Phospholipid/glycerol acyltransferase" evidence="4">
    <location>
        <begin position="61"/>
        <end position="192"/>
    </location>
</feature>
<dbReference type="Gene3D" id="3.10.490.10">
    <property type="entry name" value="Gamma-glutamyl cyclotransferase-like"/>
    <property type="match status" value="1"/>
</dbReference>
<dbReference type="EMBL" id="CM003156">
    <property type="protein sequence ID" value="KIS66783.1"/>
    <property type="molecule type" value="Genomic_DNA"/>
</dbReference>
<dbReference type="PANTHER" id="PTHR10434">
    <property type="entry name" value="1-ACYL-SN-GLYCEROL-3-PHOSPHATE ACYLTRANSFERASE"/>
    <property type="match status" value="1"/>
</dbReference>
<dbReference type="Proteomes" id="UP000000561">
    <property type="component" value="Chromosome 17"/>
</dbReference>
<dbReference type="GO" id="GO:0005783">
    <property type="term" value="C:endoplasmic reticulum"/>
    <property type="evidence" value="ECO:0000318"/>
    <property type="project" value="GO_Central"/>
</dbReference>
<dbReference type="KEGG" id="uma:UMAG_04845"/>
<evidence type="ECO:0000256" key="3">
    <source>
        <dbReference type="SAM" id="Phobius"/>
    </source>
</evidence>
<dbReference type="InterPro" id="IPR013024">
    <property type="entry name" value="GGCT-like"/>
</dbReference>
<dbReference type="Pfam" id="PF01553">
    <property type="entry name" value="Acyltransferase"/>
    <property type="match status" value="1"/>
</dbReference>
<dbReference type="InterPro" id="IPR002123">
    <property type="entry name" value="Plipid/glycerol_acylTrfase"/>
</dbReference>
<feature type="transmembrane region" description="Helical" evidence="3">
    <location>
        <begin position="395"/>
        <end position="415"/>
    </location>
</feature>
<feature type="transmembrane region" description="Helical" evidence="3">
    <location>
        <begin position="435"/>
        <end position="453"/>
    </location>
</feature>
<keyword evidence="3" id="KW-0472">Membrane</keyword>
<evidence type="ECO:0000313" key="6">
    <source>
        <dbReference type="Proteomes" id="UP000000561"/>
    </source>
</evidence>
<dbReference type="SUPFAM" id="SSF110857">
    <property type="entry name" value="Gamma-glutamyl cyclotransferase-like"/>
    <property type="match status" value="1"/>
</dbReference>
<evidence type="ECO:0000313" key="5">
    <source>
        <dbReference type="EMBL" id="KIS66783.1"/>
    </source>
</evidence>
<dbReference type="CDD" id="cd06661">
    <property type="entry name" value="GGCT_like"/>
    <property type="match status" value="1"/>
</dbReference>
<keyword evidence="6" id="KW-1185">Reference proteome</keyword>
<organism evidence="5 6">
    <name type="scientific">Mycosarcoma maydis</name>
    <name type="common">Corn smut fungus</name>
    <name type="synonym">Ustilago maydis</name>
    <dbReference type="NCBI Taxonomy" id="5270"/>
    <lineage>
        <taxon>Eukaryota</taxon>
        <taxon>Fungi</taxon>
        <taxon>Dikarya</taxon>
        <taxon>Basidiomycota</taxon>
        <taxon>Ustilaginomycotina</taxon>
        <taxon>Ustilaginomycetes</taxon>
        <taxon>Ustilaginales</taxon>
        <taxon>Ustilaginaceae</taxon>
        <taxon>Mycosarcoma</taxon>
    </lineage>
</organism>
<gene>
    <name evidence="5" type="ORF">UMAG_04845</name>
</gene>
<dbReference type="SUPFAM" id="SSF69593">
    <property type="entry name" value="Glycerol-3-phosphate (1)-acyltransferase"/>
    <property type="match status" value="1"/>
</dbReference>
<dbReference type="CDD" id="cd07992">
    <property type="entry name" value="LPLAT_AAK14816-like"/>
    <property type="match status" value="1"/>
</dbReference>
<dbReference type="GeneID" id="23564898"/>
<dbReference type="VEuPathDB" id="FungiDB:UMAG_04845"/>
<dbReference type="SMART" id="SM00563">
    <property type="entry name" value="PlsC"/>
    <property type="match status" value="1"/>
</dbReference>
<evidence type="ECO:0000259" key="4">
    <source>
        <dbReference type="SMART" id="SM00563"/>
    </source>
</evidence>
<keyword evidence="3" id="KW-1133">Transmembrane helix</keyword>
<evidence type="ECO:0000256" key="1">
    <source>
        <dbReference type="ARBA" id="ARBA00022679"/>
    </source>
</evidence>
<proteinExistence type="predicted"/>
<dbReference type="STRING" id="237631.A0A0D1CII3"/>
<dbReference type="InParanoid" id="A0A0D1CII3"/>
<protein>
    <recommendedName>
        <fullName evidence="4">Phospholipid/glycerol acyltransferase domain-containing protein</fullName>
    </recommendedName>
</protein>
<evidence type="ECO:0000256" key="2">
    <source>
        <dbReference type="ARBA" id="ARBA00023315"/>
    </source>
</evidence>
<accession>A0A0D1CII3</accession>
<dbReference type="InterPro" id="IPR009288">
    <property type="entry name" value="AIG2-like_dom"/>
</dbReference>
<reference evidence="5 6" key="1">
    <citation type="journal article" date="2006" name="Nature">
        <title>Insights from the genome of the biotrophic fungal plant pathogen Ustilago maydis.</title>
        <authorList>
            <person name="Kamper J."/>
            <person name="Kahmann R."/>
            <person name="Bolker M."/>
            <person name="Ma L.J."/>
            <person name="Brefort T."/>
            <person name="Saville B.J."/>
            <person name="Banuett F."/>
            <person name="Kronstad J.W."/>
            <person name="Gold S.E."/>
            <person name="Muller O."/>
            <person name="Perlin M.H."/>
            <person name="Wosten H.A."/>
            <person name="de Vries R."/>
            <person name="Ruiz-Herrera J."/>
            <person name="Reynaga-Pena C.G."/>
            <person name="Snetselaar K."/>
            <person name="McCann M."/>
            <person name="Perez-Martin J."/>
            <person name="Feldbrugge M."/>
            <person name="Basse C.W."/>
            <person name="Steinberg G."/>
            <person name="Ibeas J.I."/>
            <person name="Holloman W."/>
            <person name="Guzman P."/>
            <person name="Farman M."/>
            <person name="Stajich J.E."/>
            <person name="Sentandreu R."/>
            <person name="Gonzalez-Prieto J.M."/>
            <person name="Kennell J.C."/>
            <person name="Molina L."/>
            <person name="Schirawski J."/>
            <person name="Mendoza-Mendoza A."/>
            <person name="Greilinger D."/>
            <person name="Munch K."/>
            <person name="Rossel N."/>
            <person name="Scherer M."/>
            <person name="Vranes M."/>
            <person name="Ladendorf O."/>
            <person name="Vincon V."/>
            <person name="Fuchs U."/>
            <person name="Sandrock B."/>
            <person name="Meng S."/>
            <person name="Ho E.C."/>
            <person name="Cahill M.J."/>
            <person name="Boyce K.J."/>
            <person name="Klose J."/>
            <person name="Klosterman S.J."/>
            <person name="Deelstra H.J."/>
            <person name="Ortiz-Castellanos L."/>
            <person name="Li W."/>
            <person name="Sanchez-Alonso P."/>
            <person name="Schreier P.H."/>
            <person name="Hauser-Hahn I."/>
            <person name="Vaupel M."/>
            <person name="Koopmann E."/>
            <person name="Friedrich G."/>
            <person name="Voss H."/>
            <person name="Schluter T."/>
            <person name="Margolis J."/>
            <person name="Platt D."/>
            <person name="Swimmer C."/>
            <person name="Gnirke A."/>
            <person name="Chen F."/>
            <person name="Vysotskaia V."/>
            <person name="Mannhaupt G."/>
            <person name="Guldener U."/>
            <person name="Munsterkotter M."/>
            <person name="Haase D."/>
            <person name="Oesterheld M."/>
            <person name="Mewes H.W."/>
            <person name="Mauceli E.W."/>
            <person name="DeCaprio D."/>
            <person name="Wade C.M."/>
            <person name="Butler J."/>
            <person name="Young S."/>
            <person name="Jaffe D.B."/>
            <person name="Calvo S."/>
            <person name="Nusbaum C."/>
            <person name="Galagan J."/>
            <person name="Birren B.W."/>
        </authorList>
    </citation>
    <scope>NUCLEOTIDE SEQUENCE [LARGE SCALE GENOMIC DNA]</scope>
    <source>
        <strain evidence="6">DSM 14603 / FGSC 9021 / UM521</strain>
    </source>
</reference>
<dbReference type="InterPro" id="IPR036568">
    <property type="entry name" value="GGCT-like_sf"/>
</dbReference>
<dbReference type="GO" id="GO:0003841">
    <property type="term" value="F:1-acylglycerol-3-phosphate O-acyltransferase activity"/>
    <property type="evidence" value="ECO:0000318"/>
    <property type="project" value="GO_Central"/>
</dbReference>
<dbReference type="AlphaFoldDB" id="A0A0D1CII3"/>
<name>A0A0D1CII3_MYCMD</name>
<dbReference type="OMA" id="TFNAPDW"/>
<keyword evidence="2" id="KW-0012">Acyltransferase</keyword>
<dbReference type="PANTHER" id="PTHR10434:SF11">
    <property type="entry name" value="1-ACYL-SN-GLYCEROL-3-PHOSPHATE ACYLTRANSFERASE"/>
    <property type="match status" value="1"/>
</dbReference>
<keyword evidence="1" id="KW-0808">Transferase</keyword>
<sequence length="796" mass="87950">MSSRRGRASASSSETSAKHRVPTFGVMWTIMRSIGDLSLPVFFRSLHISGLHHVPPTNTPLIVCSNHPNTILDVAMLASHMRERRPLHFWAKSDFFHNRLLGFILTSSGNISVDRKNKSNQSLFHATFQAMKAGGAIALFPEGGSYTIPKLASLKMGAAWAALEYSRYLQLAQQGERVQTGVSILPTAVVYDDKSVFRSRAMLKFGKPLSLDGYIDEFLSLPSTVEAEVQGCNSATSKVRTQAGQEPSALDTAENAVRSSKTQPCSCDGYASRADRAVARLTADLQTAMEELTFNAPDWETFQAVRVARELIFELHDAQAVSERMHQYVELSRALMTLLTLERSSRPYNVKRQSTQTRRALFTYSSILHLAHVDNLTLARTVTEPRRLSAPLTRFLLRLPVYIPIFALTLIPTYVLPGRVAHYFAAREQESLSSVKTLVGFLFTSLLYSTLALKTLSWIRWSPPALLVAVAGVWWLHDLNRTFVDEAYALVKQLSLAWRMYAANVPASPATLIADAHVGKQKHNVEPQAEALFFYGTLVHPNILARVIGNDGAHLTVQNAVLDGAKLFHVKGADYPGLLHVASSPASINAVKGTLVTGLTRADLRCLDAFEGDEYVRTRVDVIPDPAARAESNAERIANAASAPLDAILCGLDNARIGSLCVSTHKRVQAQVYTWIAGRDKLHDHVWQFDVFAQIHAANWLGQADVKQQDEYDMVDRVRFGSDDSSTCTAAVNSDADPRFEQDVHAWIARHASTLVEDGRIQSAVVEVCKMLADQPSIQFFVDLAFTKQTAVSRPK</sequence>
<dbReference type="RefSeq" id="XP_011391694.1">
    <property type="nucleotide sequence ID" value="XM_011393392.1"/>
</dbReference>
<dbReference type="OrthoDB" id="1044435at2759"/>
<dbReference type="GO" id="GO:0006654">
    <property type="term" value="P:phosphatidic acid biosynthetic process"/>
    <property type="evidence" value="ECO:0000318"/>
    <property type="project" value="GO_Central"/>
</dbReference>